<dbReference type="PANTHER" id="PTHR35692:SF5">
    <property type="entry name" value="REMORIN C-TERMINAL DOMAIN-CONTAINING PROTEIN"/>
    <property type="match status" value="1"/>
</dbReference>
<evidence type="ECO:0000313" key="2">
    <source>
        <dbReference type="Proteomes" id="UP001603857"/>
    </source>
</evidence>
<gene>
    <name evidence="1" type="ORF">Fmac_002784</name>
</gene>
<proteinExistence type="predicted"/>
<accession>A0ABD1NKY5</accession>
<dbReference type="AlphaFoldDB" id="A0ABD1NKY5"/>
<comment type="caution">
    <text evidence="1">The sequence shown here is derived from an EMBL/GenBank/DDBJ whole genome shotgun (WGS) entry which is preliminary data.</text>
</comment>
<evidence type="ECO:0000313" key="1">
    <source>
        <dbReference type="EMBL" id="KAL2348784.1"/>
    </source>
</evidence>
<protein>
    <submittedName>
        <fullName evidence="1">Uncharacterized protein</fullName>
    </submittedName>
</protein>
<organism evidence="1 2">
    <name type="scientific">Flemingia macrophylla</name>
    <dbReference type="NCBI Taxonomy" id="520843"/>
    <lineage>
        <taxon>Eukaryota</taxon>
        <taxon>Viridiplantae</taxon>
        <taxon>Streptophyta</taxon>
        <taxon>Embryophyta</taxon>
        <taxon>Tracheophyta</taxon>
        <taxon>Spermatophyta</taxon>
        <taxon>Magnoliopsida</taxon>
        <taxon>eudicotyledons</taxon>
        <taxon>Gunneridae</taxon>
        <taxon>Pentapetalae</taxon>
        <taxon>rosids</taxon>
        <taxon>fabids</taxon>
        <taxon>Fabales</taxon>
        <taxon>Fabaceae</taxon>
        <taxon>Papilionoideae</taxon>
        <taxon>50 kb inversion clade</taxon>
        <taxon>NPAAA clade</taxon>
        <taxon>indigoferoid/millettioid clade</taxon>
        <taxon>Phaseoleae</taxon>
        <taxon>Flemingia</taxon>
    </lineage>
</organism>
<dbReference type="PANTHER" id="PTHR35692">
    <property type="entry name" value="F26F24.11"/>
    <property type="match status" value="1"/>
</dbReference>
<reference evidence="1 2" key="1">
    <citation type="submission" date="2024-08" db="EMBL/GenBank/DDBJ databases">
        <title>Insights into the chromosomal genome structure of Flemingia macrophylla.</title>
        <authorList>
            <person name="Ding Y."/>
            <person name="Zhao Y."/>
            <person name="Bi W."/>
            <person name="Wu M."/>
            <person name="Zhao G."/>
            <person name="Gong Y."/>
            <person name="Li W."/>
            <person name="Zhang P."/>
        </authorList>
    </citation>
    <scope>NUCLEOTIDE SEQUENCE [LARGE SCALE GENOMIC DNA]</scope>
    <source>
        <strain evidence="1">DYQJB</strain>
        <tissue evidence="1">Leaf</tissue>
    </source>
</reference>
<dbReference type="Proteomes" id="UP001603857">
    <property type="component" value="Unassembled WGS sequence"/>
</dbReference>
<keyword evidence="2" id="KW-1185">Reference proteome</keyword>
<name>A0ABD1NKY5_9FABA</name>
<sequence>MEPEYTGGSACCFCFSTTNTKKSVPRNGKSSSEQVEWGKNDEILSDMSTFSVKEQEKRLKKALQEEERVSVEAQRVVRWVKQESARIDVSMIKSILSDDEKKANFK</sequence>
<dbReference type="EMBL" id="JBGMDY010000001">
    <property type="protein sequence ID" value="KAL2348784.1"/>
    <property type="molecule type" value="Genomic_DNA"/>
</dbReference>